<accession>A0A3M8CIH3</accession>
<organism evidence="1 2">
    <name type="scientific">Brevibacillus invocatus</name>
    <dbReference type="NCBI Taxonomy" id="173959"/>
    <lineage>
        <taxon>Bacteria</taxon>
        <taxon>Bacillati</taxon>
        <taxon>Bacillota</taxon>
        <taxon>Bacilli</taxon>
        <taxon>Bacillales</taxon>
        <taxon>Paenibacillaceae</taxon>
        <taxon>Brevibacillus</taxon>
    </lineage>
</organism>
<comment type="caution">
    <text evidence="1">The sequence shown here is derived from an EMBL/GenBank/DDBJ whole genome shotgun (WGS) entry which is preliminary data.</text>
</comment>
<reference evidence="1 2" key="1">
    <citation type="submission" date="2018-10" db="EMBL/GenBank/DDBJ databases">
        <title>Phylogenomics of Brevibacillus.</title>
        <authorList>
            <person name="Dunlap C."/>
        </authorList>
    </citation>
    <scope>NUCLEOTIDE SEQUENCE [LARGE SCALE GENOMIC DNA]</scope>
    <source>
        <strain evidence="1 2">JCM 12215</strain>
    </source>
</reference>
<dbReference type="InterPro" id="IPR020393">
    <property type="entry name" value="Uncharacterised_YusU"/>
</dbReference>
<dbReference type="RefSeq" id="WP_122908142.1">
    <property type="nucleotide sequence ID" value="NZ_CBCSBE010000001.1"/>
</dbReference>
<gene>
    <name evidence="1" type="ORF">EDM52_06035</name>
</gene>
<protein>
    <submittedName>
        <fullName evidence="1">DUF2573 family protein</fullName>
    </submittedName>
</protein>
<keyword evidence="2" id="KW-1185">Reference proteome</keyword>
<evidence type="ECO:0000313" key="1">
    <source>
        <dbReference type="EMBL" id="RNB75157.1"/>
    </source>
</evidence>
<sequence>MEPQKEAAIPELEELLYKFTELLTGEATPERVEMVKVWCLYTQMTKVMPPLIQHWASEPEHAEARDQIRGMIEQIKQWNQTKNQKH</sequence>
<proteinExistence type="predicted"/>
<evidence type="ECO:0000313" key="2">
    <source>
        <dbReference type="Proteomes" id="UP000282028"/>
    </source>
</evidence>
<dbReference type="Proteomes" id="UP000282028">
    <property type="component" value="Unassembled WGS sequence"/>
</dbReference>
<dbReference type="AlphaFoldDB" id="A0A3M8CIH3"/>
<dbReference type="OrthoDB" id="2619783at2"/>
<name>A0A3M8CIH3_9BACL</name>
<dbReference type="EMBL" id="RHHR01000010">
    <property type="protein sequence ID" value="RNB75157.1"/>
    <property type="molecule type" value="Genomic_DNA"/>
</dbReference>
<dbReference type="Pfam" id="PF10835">
    <property type="entry name" value="DUF2573"/>
    <property type="match status" value="1"/>
</dbReference>